<proteinExistence type="predicted"/>
<keyword evidence="4" id="KW-1185">Reference proteome</keyword>
<dbReference type="InterPro" id="IPR026881">
    <property type="entry name" value="WYL_dom"/>
</dbReference>
<dbReference type="PROSITE" id="PS52050">
    <property type="entry name" value="WYL"/>
    <property type="match status" value="1"/>
</dbReference>
<keyword evidence="3" id="KW-0378">Hydrolase</keyword>
<dbReference type="Pfam" id="PF13625">
    <property type="entry name" value="Helicase_C_3"/>
    <property type="match status" value="1"/>
</dbReference>
<feature type="domain" description="Helicase XPB/Ssl2 N-terminal" evidence="2">
    <location>
        <begin position="482"/>
        <end position="604"/>
    </location>
</feature>
<keyword evidence="3" id="KW-0067">ATP-binding</keyword>
<dbReference type="InterPro" id="IPR032830">
    <property type="entry name" value="XPB/Ssl2_N"/>
</dbReference>
<protein>
    <submittedName>
        <fullName evidence="3">Helicase-associated domain-containing protein</fullName>
    </submittedName>
</protein>
<keyword evidence="3" id="KW-0547">Nucleotide-binding</keyword>
<comment type="caution">
    <text evidence="3">The sequence shown here is derived from an EMBL/GenBank/DDBJ whole genome shotgun (WGS) entry which is preliminary data.</text>
</comment>
<organism evidence="3 4">
    <name type="scientific">Nocardioides yefusunii</name>
    <dbReference type="NCBI Taxonomy" id="2500546"/>
    <lineage>
        <taxon>Bacteria</taxon>
        <taxon>Bacillati</taxon>
        <taxon>Actinomycetota</taxon>
        <taxon>Actinomycetes</taxon>
        <taxon>Propionibacteriales</taxon>
        <taxon>Nocardioidaceae</taxon>
        <taxon>Nocardioides</taxon>
    </lineage>
</organism>
<feature type="domain" description="WYL" evidence="1">
    <location>
        <begin position="697"/>
        <end position="758"/>
    </location>
</feature>
<evidence type="ECO:0000259" key="1">
    <source>
        <dbReference type="Pfam" id="PF13280"/>
    </source>
</evidence>
<reference evidence="4" key="1">
    <citation type="journal article" date="2019" name="Int. J. Syst. Evol. Microbiol.">
        <title>The Global Catalogue of Microorganisms (GCM) 10K type strain sequencing project: providing services to taxonomists for standard genome sequencing and annotation.</title>
        <authorList>
            <consortium name="The Broad Institute Genomics Platform"/>
            <consortium name="The Broad Institute Genome Sequencing Center for Infectious Disease"/>
            <person name="Wu L."/>
            <person name="Ma J."/>
        </authorList>
    </citation>
    <scope>NUCLEOTIDE SEQUENCE [LARGE SCALE GENOMIC DNA]</scope>
    <source>
        <strain evidence="4">DFY28</strain>
    </source>
</reference>
<dbReference type="EMBL" id="JBHSQI010000005">
    <property type="protein sequence ID" value="MFC6154260.1"/>
    <property type="molecule type" value="Genomic_DNA"/>
</dbReference>
<dbReference type="Pfam" id="PF13280">
    <property type="entry name" value="WYL"/>
    <property type="match status" value="1"/>
</dbReference>
<evidence type="ECO:0000259" key="2">
    <source>
        <dbReference type="Pfam" id="PF13625"/>
    </source>
</evidence>
<dbReference type="RefSeq" id="WP_128221557.1">
    <property type="nucleotide sequence ID" value="NZ_CP034929.1"/>
</dbReference>
<accession>A0ABW1R0X1</accession>
<sequence>MAAQTEPTRPAGPARTLADVLRTWPETRLAALLRARPDLAAPAPRDSAQLASRAGVRASVLRVVDQLDRLQLAVLDAAVVLGDAPRERLVAAVNAAPAAVEAAVKNLCDLALLWEVEDGVRALSTVTDALRGDPTGATSGLRPVMPHAQSQDEARARLELLTPKAASLLAHVTDSGGQGTSGRARTPVALEEARSPIEELLFHRLLLPSVDGTLVVPGQVGLALRGGHTTVTPCDDLPEISTTDRAAGIVDRVAAGAAFETVRRVELLLDQWGVHPPTVLRSGGLAVRDHKAVTDELQVDPHTAALLLETAAAAGLLAEGLDSDGVTAWMPTHAYDTWALQSPARRWWTLVKAWLHTPRLAALVGTKDAQGRTRNALAADLTSVHGPETREAVLAELADLPSGQALASGTGAPSLVQVLRWRRPRRPSTRDEIALWTLTEAAALGLTGMDAMSSYGRALALGETDAGLDALDALMPSPVDHVLLQADLTAVAPGPLETSVARTLHLLAEVESRGGATVYRFSASSLRRALDAGWSAAEVHGFLAETSRTPVPQPLTYLVDDVVRTFGTVRVGHAEAFLRADDENALTELLLHPKAESLGLRRIAPTVLISTVPVDLLLPRLRELGQAPVVEAPDGTVRVARPDVQRSRTPKAPPSAGMVEARESARIQTVVATVRTGDRIAANTTPRPTTATTPADALQALREAIEARATVLIGYVDNHGVSTERIVDPLALEGGQLSAYDHRSEDRKVFQVHRITQVVPTPGTGHGAPTGR</sequence>
<name>A0ABW1R0X1_9ACTN</name>
<dbReference type="Proteomes" id="UP001596098">
    <property type="component" value="Unassembled WGS sequence"/>
</dbReference>
<gene>
    <name evidence="3" type="ORF">ACFPWU_11390</name>
</gene>
<keyword evidence="3" id="KW-0347">Helicase</keyword>
<dbReference type="GO" id="GO:0004386">
    <property type="term" value="F:helicase activity"/>
    <property type="evidence" value="ECO:0007669"/>
    <property type="project" value="UniProtKB-KW"/>
</dbReference>
<evidence type="ECO:0000313" key="4">
    <source>
        <dbReference type="Proteomes" id="UP001596098"/>
    </source>
</evidence>
<evidence type="ECO:0000313" key="3">
    <source>
        <dbReference type="EMBL" id="MFC6154260.1"/>
    </source>
</evidence>